<feature type="coiled-coil region" evidence="1">
    <location>
        <begin position="36"/>
        <end position="70"/>
    </location>
</feature>
<organism evidence="3 4">
    <name type="scientific">Romboutsia faecis</name>
    <dbReference type="NCBI Taxonomy" id="2764597"/>
    <lineage>
        <taxon>Bacteria</taxon>
        <taxon>Bacillati</taxon>
        <taxon>Bacillota</taxon>
        <taxon>Clostridia</taxon>
        <taxon>Peptostreptococcales</taxon>
        <taxon>Peptostreptococcaceae</taxon>
        <taxon>Romboutsia</taxon>
    </lineage>
</organism>
<dbReference type="InterPro" id="IPR007060">
    <property type="entry name" value="FtsL/DivIC"/>
</dbReference>
<proteinExistence type="predicted"/>
<evidence type="ECO:0000256" key="2">
    <source>
        <dbReference type="SAM" id="Phobius"/>
    </source>
</evidence>
<keyword evidence="2" id="KW-0472">Membrane</keyword>
<name>A0ABR7JSZ2_9FIRM</name>
<keyword evidence="2" id="KW-0812">Transmembrane</keyword>
<comment type="caution">
    <text evidence="3">The sequence shown here is derived from an EMBL/GenBank/DDBJ whole genome shotgun (WGS) entry which is preliminary data.</text>
</comment>
<reference evidence="3 4" key="1">
    <citation type="submission" date="2020-08" db="EMBL/GenBank/DDBJ databases">
        <authorList>
            <person name="Liu C."/>
            <person name="Sun Q."/>
        </authorList>
    </citation>
    <scope>NUCLEOTIDE SEQUENCE [LARGE SCALE GENOMIC DNA]</scope>
    <source>
        <strain evidence="3 4">NSJ-18</strain>
    </source>
</reference>
<dbReference type="RefSeq" id="WP_153972708.1">
    <property type="nucleotide sequence ID" value="NZ_JACRWE010000009.1"/>
</dbReference>
<evidence type="ECO:0000313" key="4">
    <source>
        <dbReference type="Proteomes" id="UP000609849"/>
    </source>
</evidence>
<dbReference type="EMBL" id="JACRWE010000009">
    <property type="protein sequence ID" value="MBC5998029.1"/>
    <property type="molecule type" value="Genomic_DNA"/>
</dbReference>
<dbReference type="Pfam" id="PF04977">
    <property type="entry name" value="DivIC"/>
    <property type="match status" value="1"/>
</dbReference>
<gene>
    <name evidence="3" type="ORF">H8923_14805</name>
</gene>
<sequence length="99" mass="11700">MKIQKRFLGQFIGLCMFLVFIVFSMIGGFLFQISKYKDYSSEISSLNKQIEKADKEIEELKAIESNQDENDLEEIARIRLNMVKPNEIIYFTEKEFESE</sequence>
<feature type="transmembrane region" description="Helical" evidence="2">
    <location>
        <begin position="7"/>
        <end position="31"/>
    </location>
</feature>
<protein>
    <submittedName>
        <fullName evidence="3">Septum formation initiator family protein</fullName>
    </submittedName>
</protein>
<keyword evidence="4" id="KW-1185">Reference proteome</keyword>
<accession>A0ABR7JSZ2</accession>
<evidence type="ECO:0000313" key="3">
    <source>
        <dbReference type="EMBL" id="MBC5998029.1"/>
    </source>
</evidence>
<evidence type="ECO:0000256" key="1">
    <source>
        <dbReference type="SAM" id="Coils"/>
    </source>
</evidence>
<dbReference type="Proteomes" id="UP000609849">
    <property type="component" value="Unassembled WGS sequence"/>
</dbReference>
<keyword evidence="2" id="KW-1133">Transmembrane helix</keyword>
<keyword evidence="1" id="KW-0175">Coiled coil</keyword>